<keyword evidence="10" id="KW-1185">Reference proteome</keyword>
<reference evidence="9 10" key="1">
    <citation type="submission" date="2023-10" db="EMBL/GenBank/DDBJ databases">
        <title>Comparative genomics analysis reveals potential genetic determinants of host preference in Cryptosporidium xiaoi.</title>
        <authorList>
            <person name="Xiao L."/>
            <person name="Li J."/>
        </authorList>
    </citation>
    <scope>NUCLEOTIDE SEQUENCE [LARGE SCALE GENOMIC DNA]</scope>
    <source>
        <strain evidence="9 10">52996</strain>
    </source>
</reference>
<dbReference type="PROSITE" id="PS00690">
    <property type="entry name" value="DEAH_ATP_HELICASE"/>
    <property type="match status" value="1"/>
</dbReference>
<dbReference type="SMART" id="SM00487">
    <property type="entry name" value="DEXDc"/>
    <property type="match status" value="1"/>
</dbReference>
<dbReference type="InterPro" id="IPR002464">
    <property type="entry name" value="DNA/RNA_helicase_DEAH_CS"/>
</dbReference>
<protein>
    <recommendedName>
        <fullName evidence="2">RNA helicase</fullName>
        <ecNumber evidence="2">3.6.4.13</ecNumber>
    </recommendedName>
</protein>
<proteinExistence type="inferred from homology"/>
<organism evidence="9 10">
    <name type="scientific">Cryptosporidium xiaoi</name>
    <dbReference type="NCBI Taxonomy" id="659607"/>
    <lineage>
        <taxon>Eukaryota</taxon>
        <taxon>Sar</taxon>
        <taxon>Alveolata</taxon>
        <taxon>Apicomplexa</taxon>
        <taxon>Conoidasida</taxon>
        <taxon>Coccidia</taxon>
        <taxon>Eucoccidiorida</taxon>
        <taxon>Eimeriorina</taxon>
        <taxon>Cryptosporidiidae</taxon>
        <taxon>Cryptosporidium</taxon>
    </lineage>
</organism>
<evidence type="ECO:0000256" key="5">
    <source>
        <dbReference type="ARBA" id="ARBA00022806"/>
    </source>
</evidence>
<feature type="domain" description="Helicase ATP-binding" evidence="8">
    <location>
        <begin position="358"/>
        <end position="486"/>
    </location>
</feature>
<evidence type="ECO:0000313" key="9">
    <source>
        <dbReference type="EMBL" id="KAK6588144.1"/>
    </source>
</evidence>
<dbReference type="SUPFAM" id="SSF52540">
    <property type="entry name" value="P-loop containing nucleoside triphosphate hydrolases"/>
    <property type="match status" value="1"/>
</dbReference>
<dbReference type="InterPro" id="IPR027417">
    <property type="entry name" value="P-loop_NTPase"/>
</dbReference>
<comment type="caution">
    <text evidence="9">The sequence shown here is derived from an EMBL/GenBank/DDBJ whole genome shotgun (WGS) entry which is preliminary data.</text>
</comment>
<comment type="catalytic activity">
    <reaction evidence="7">
        <text>ATP + H2O = ADP + phosphate + H(+)</text>
        <dbReference type="Rhea" id="RHEA:13065"/>
        <dbReference type="ChEBI" id="CHEBI:15377"/>
        <dbReference type="ChEBI" id="CHEBI:15378"/>
        <dbReference type="ChEBI" id="CHEBI:30616"/>
        <dbReference type="ChEBI" id="CHEBI:43474"/>
        <dbReference type="ChEBI" id="CHEBI:456216"/>
        <dbReference type="EC" id="3.6.4.13"/>
    </reaction>
</comment>
<dbReference type="EMBL" id="JAWDEY010000035">
    <property type="protein sequence ID" value="KAK6588144.1"/>
    <property type="molecule type" value="Genomic_DNA"/>
</dbReference>
<accession>A0AAV9XV43</accession>
<evidence type="ECO:0000256" key="7">
    <source>
        <dbReference type="ARBA" id="ARBA00047984"/>
    </source>
</evidence>
<dbReference type="PANTHER" id="PTHR18934:SF85">
    <property type="entry name" value="ATP-DEPENDENT RNA HELICASE DHX8"/>
    <property type="match status" value="1"/>
</dbReference>
<sequence length="486" mass="54849">MEELKKLRVIKKIQSRIYDEWKNDDRDLAEFLYHLGKESKSFENFCNKIKEFDGGDLAETLLSDIYEIVKDNFSLKEACKYGESSTSSVNSKRAELRFAMPNEKAPLSKRALELLRKENPNYIDINRKNKGFNSTISDGFGMKDNITKEGYGAITGIKLTDRKTRNRDESKNKITNDYEKWEITQMVNSGALSIDEVNSFDLRGINDDFNSCNIELSTEIELRNCEPQFLKGQSTKKFNIESSIQIFANPGGSLSKAAEIASNIAKERREIREFQEKALLDSIPRDMSRPWEDPTPGPGERTVASALQGIGMTTQTHPEWKRQFLGKSLGFGQKNNTLKSISEQRKNLPIFPLRDPLVEAIRKNQIIVVIGETGSGKTTQITQYLFEEGFCDKGGIIGCTQPRRVAATSIARRVAQEVGCTLGSTVGFAIRFEDITSPETKIKYMTDGMLLREALSDCSLSQYSVIMLDEAHERTITTDVLFGLLK</sequence>
<evidence type="ECO:0000256" key="4">
    <source>
        <dbReference type="ARBA" id="ARBA00022801"/>
    </source>
</evidence>
<evidence type="ECO:0000256" key="1">
    <source>
        <dbReference type="ARBA" id="ARBA00008792"/>
    </source>
</evidence>
<comment type="similarity">
    <text evidence="1">Belongs to the DEAD box helicase family. DEAH subfamily.</text>
</comment>
<name>A0AAV9XV43_9CRYT</name>
<dbReference type="GO" id="GO:0003723">
    <property type="term" value="F:RNA binding"/>
    <property type="evidence" value="ECO:0007669"/>
    <property type="project" value="TreeGrafter"/>
</dbReference>
<evidence type="ECO:0000313" key="10">
    <source>
        <dbReference type="Proteomes" id="UP001311799"/>
    </source>
</evidence>
<dbReference type="PANTHER" id="PTHR18934">
    <property type="entry name" value="ATP-DEPENDENT RNA HELICASE"/>
    <property type="match status" value="1"/>
</dbReference>
<dbReference type="GO" id="GO:0000390">
    <property type="term" value="P:spliceosomal complex disassembly"/>
    <property type="evidence" value="ECO:0007669"/>
    <property type="project" value="TreeGrafter"/>
</dbReference>
<evidence type="ECO:0000259" key="8">
    <source>
        <dbReference type="PROSITE" id="PS51192"/>
    </source>
</evidence>
<dbReference type="Proteomes" id="UP001311799">
    <property type="component" value="Unassembled WGS sequence"/>
</dbReference>
<dbReference type="EC" id="3.6.4.13" evidence="2"/>
<dbReference type="AlphaFoldDB" id="A0AAV9XV43"/>
<dbReference type="FunFam" id="3.40.50.300:FF:000578">
    <property type="entry name" value="probable ATP-dependent RNA helicase DHX35"/>
    <property type="match status" value="1"/>
</dbReference>
<evidence type="ECO:0000256" key="6">
    <source>
        <dbReference type="ARBA" id="ARBA00022840"/>
    </source>
</evidence>
<keyword evidence="4" id="KW-0378">Hydrolase</keyword>
<dbReference type="GO" id="GO:0016787">
    <property type="term" value="F:hydrolase activity"/>
    <property type="evidence" value="ECO:0007669"/>
    <property type="project" value="UniProtKB-KW"/>
</dbReference>
<dbReference type="Gene3D" id="3.40.50.300">
    <property type="entry name" value="P-loop containing nucleotide triphosphate hydrolases"/>
    <property type="match status" value="1"/>
</dbReference>
<gene>
    <name evidence="9" type="ORF">RS030_7956</name>
</gene>
<keyword evidence="3" id="KW-0547">Nucleotide-binding</keyword>
<dbReference type="InterPro" id="IPR014001">
    <property type="entry name" value="Helicase_ATP-bd"/>
</dbReference>
<evidence type="ECO:0000256" key="3">
    <source>
        <dbReference type="ARBA" id="ARBA00022741"/>
    </source>
</evidence>
<keyword evidence="6" id="KW-0067">ATP-binding</keyword>
<dbReference type="GO" id="GO:0005524">
    <property type="term" value="F:ATP binding"/>
    <property type="evidence" value="ECO:0007669"/>
    <property type="project" value="UniProtKB-KW"/>
</dbReference>
<dbReference type="GO" id="GO:0071013">
    <property type="term" value="C:catalytic step 2 spliceosome"/>
    <property type="evidence" value="ECO:0007669"/>
    <property type="project" value="TreeGrafter"/>
</dbReference>
<dbReference type="GO" id="GO:0003724">
    <property type="term" value="F:RNA helicase activity"/>
    <property type="evidence" value="ECO:0007669"/>
    <property type="project" value="UniProtKB-EC"/>
</dbReference>
<dbReference type="PROSITE" id="PS51192">
    <property type="entry name" value="HELICASE_ATP_BIND_1"/>
    <property type="match status" value="1"/>
</dbReference>
<keyword evidence="5" id="KW-0347">Helicase</keyword>
<evidence type="ECO:0000256" key="2">
    <source>
        <dbReference type="ARBA" id="ARBA00012552"/>
    </source>
</evidence>
<feature type="non-terminal residue" evidence="9">
    <location>
        <position position="486"/>
    </location>
</feature>